<dbReference type="NCBIfam" id="TIGR04057">
    <property type="entry name" value="SusC_RagA_signa"/>
    <property type="match status" value="1"/>
</dbReference>
<dbReference type="SUPFAM" id="SSF49464">
    <property type="entry name" value="Carboxypeptidase regulatory domain-like"/>
    <property type="match status" value="1"/>
</dbReference>
<dbReference type="InterPro" id="IPR037066">
    <property type="entry name" value="Plug_dom_sf"/>
</dbReference>
<dbReference type="RefSeq" id="WP_207973082.1">
    <property type="nucleotide sequence ID" value="NZ_CP071795.1"/>
</dbReference>
<dbReference type="Gene3D" id="1.10.1330.10">
    <property type="entry name" value="Dockerin domain"/>
    <property type="match status" value="1"/>
</dbReference>
<feature type="domain" description="TonB-dependent receptor plug" evidence="8">
    <location>
        <begin position="114"/>
        <end position="220"/>
    </location>
</feature>
<comment type="subcellular location">
    <subcellularLocation>
        <location evidence="1 7">Cell outer membrane</location>
        <topology evidence="1 7">Multi-pass membrane protein</topology>
    </subcellularLocation>
</comment>
<dbReference type="PROSITE" id="PS00018">
    <property type="entry name" value="EF_HAND_1"/>
    <property type="match status" value="1"/>
</dbReference>
<keyword evidence="2 7" id="KW-0813">Transport</keyword>
<dbReference type="EMBL" id="CP071795">
    <property type="protein sequence ID" value="QTD38970.1"/>
    <property type="molecule type" value="Genomic_DNA"/>
</dbReference>
<dbReference type="Gene3D" id="2.40.170.20">
    <property type="entry name" value="TonB-dependent receptor, beta-barrel domain"/>
    <property type="match status" value="1"/>
</dbReference>
<dbReference type="InterPro" id="IPR039426">
    <property type="entry name" value="TonB-dep_rcpt-like"/>
</dbReference>
<evidence type="ECO:0000259" key="8">
    <source>
        <dbReference type="Pfam" id="PF07715"/>
    </source>
</evidence>
<evidence type="ECO:0000256" key="3">
    <source>
        <dbReference type="ARBA" id="ARBA00022452"/>
    </source>
</evidence>
<dbReference type="InterPro" id="IPR036942">
    <property type="entry name" value="Beta-barrel_TonB_sf"/>
</dbReference>
<evidence type="ECO:0000313" key="10">
    <source>
        <dbReference type="Proteomes" id="UP000663935"/>
    </source>
</evidence>
<evidence type="ECO:0000256" key="2">
    <source>
        <dbReference type="ARBA" id="ARBA00022448"/>
    </source>
</evidence>
<dbReference type="InterPro" id="IPR023996">
    <property type="entry name" value="TonB-dep_OMP_SusC/RagA"/>
</dbReference>
<accession>A0ABX7T0B7</accession>
<dbReference type="SUPFAM" id="SSF56935">
    <property type="entry name" value="Porins"/>
    <property type="match status" value="1"/>
</dbReference>
<dbReference type="Pfam" id="PF07715">
    <property type="entry name" value="Plug"/>
    <property type="match status" value="1"/>
</dbReference>
<dbReference type="Pfam" id="PF13715">
    <property type="entry name" value="CarbopepD_reg_2"/>
    <property type="match status" value="1"/>
</dbReference>
<sequence>MKKIIIAILFTITSQLLISQEIITVQGTVKADSDKSVLPYVNIIIKGTQIGVSTDFDGNFTIAAPNNGTLVISYLGYVTKEVEINKQKTINIFLKEDAQQLDEIVVVGYGSQKKSDVVGSVSSVKVSDIQNIPLPRADEALQGQVAGVNITNNDASPNANISIRVRGVTSINGGNNPLIVIDGVQGASLSDIHPNDIESMEVLKDASATAIYGSRGASGVILITSKKGRNRKPVITYNTFMSIHQVRKKLDLMNAFQYSNFINENRTARGLPTVFTNAEIDNFRTNSTDWQNEIFRTGISTNHHLNISGGSDNIVYSLSGDFIENKGVVLGSKYTRYSFRPNITYKHNDKLKINLNSFVSLAKDNPTVLNSRDRQGSPIYAALLFSPTKPVFNADGTYSQPGGGAGSNTEFNPVALALEPIRDNFSDRIILNPSVEYDFNENFSIKVMGSFQSIKDENNFYYNEKVVNGGESDREASIANSKWTSYQNSNILTYNKKIKDHNVKITGVFEQQIIKSNNNFISSSNFLSNANTYNNLGLGASPGIPFSYKEEQSLESFMARIDYSYKGKYSVTLTGRSDASSVFAKNNKRAFFPSVGLAWNVSEEKFLRDAKNINSLKIRASYGEIGNAAISPYQSLSQLVTGANFSFNGSTLTSGVNLSTQAENPNLKWETTKQLNFGFDLGLFNGALNIVADYYKKNTVDLLQERALFQASGFQTQLVNAGEVLNEGFEIAISGTPVRNDKFKWNTNLTFSMNRNEVLSLTDNQTSVRLGGAGLPGFSDAIWLEVGQPIGLIKGLEYAGVWKSNEAVLASAYGTTPGSPKYVDQNNDGVINNDDFINIANALPDYTFGWNNTFTYGNFSLNTLIIGSQGNDIYNIGRSRTESSDDGTSVNLLNAWTPNNENTNVPGHDQVGAFRNSSRWVEDGSYLRLKNVTLGYDFSDEVTNSLNISSLRLYFTGTNLLTITDYTGFDPESNNSNGVDTFAGVDLATYPSQKRYTLGLDIKF</sequence>
<keyword evidence="10" id="KW-1185">Reference proteome</keyword>
<dbReference type="NCBIfam" id="TIGR04056">
    <property type="entry name" value="OMP_RagA_SusC"/>
    <property type="match status" value="1"/>
</dbReference>
<organism evidence="9 10">
    <name type="scientific">Polaribacter batillariae</name>
    <dbReference type="NCBI Taxonomy" id="2808900"/>
    <lineage>
        <taxon>Bacteria</taxon>
        <taxon>Pseudomonadati</taxon>
        <taxon>Bacteroidota</taxon>
        <taxon>Flavobacteriia</taxon>
        <taxon>Flavobacteriales</taxon>
        <taxon>Flavobacteriaceae</taxon>
    </lineage>
</organism>
<dbReference type="Gene3D" id="2.170.130.10">
    <property type="entry name" value="TonB-dependent receptor, plug domain"/>
    <property type="match status" value="1"/>
</dbReference>
<gene>
    <name evidence="9" type="ORF">JL193_06880</name>
</gene>
<comment type="similarity">
    <text evidence="7">Belongs to the TonB-dependent receptor family.</text>
</comment>
<proteinExistence type="inferred from homology"/>
<evidence type="ECO:0000313" key="9">
    <source>
        <dbReference type="EMBL" id="QTD38970.1"/>
    </source>
</evidence>
<keyword evidence="6 7" id="KW-0998">Cell outer membrane</keyword>
<keyword evidence="9" id="KW-0675">Receptor</keyword>
<keyword evidence="4 7" id="KW-0812">Transmembrane</keyword>
<reference evidence="9 10" key="1">
    <citation type="submission" date="2021-03" db="EMBL/GenBank/DDBJ databases">
        <title>Complete genome of Polaribacter_sp.G4M1.</title>
        <authorList>
            <person name="Jeong S.W."/>
            <person name="Bae J.W."/>
        </authorList>
    </citation>
    <scope>NUCLEOTIDE SEQUENCE [LARGE SCALE GENOMIC DNA]</scope>
    <source>
        <strain evidence="9 10">G4M1</strain>
    </source>
</reference>
<evidence type="ECO:0000256" key="7">
    <source>
        <dbReference type="PROSITE-ProRule" id="PRU01360"/>
    </source>
</evidence>
<keyword evidence="5 7" id="KW-0472">Membrane</keyword>
<protein>
    <submittedName>
        <fullName evidence="9">TonB-dependent receptor</fullName>
    </submittedName>
</protein>
<dbReference type="InterPro" id="IPR036439">
    <property type="entry name" value="Dockerin_dom_sf"/>
</dbReference>
<evidence type="ECO:0000256" key="6">
    <source>
        <dbReference type="ARBA" id="ARBA00023237"/>
    </source>
</evidence>
<dbReference type="InterPro" id="IPR012910">
    <property type="entry name" value="Plug_dom"/>
</dbReference>
<keyword evidence="3 7" id="KW-1134">Transmembrane beta strand</keyword>
<dbReference type="InterPro" id="IPR023997">
    <property type="entry name" value="TonB-dep_OMP_SusC/RagA_CS"/>
</dbReference>
<dbReference type="Proteomes" id="UP000663935">
    <property type="component" value="Chromosome"/>
</dbReference>
<dbReference type="InterPro" id="IPR018247">
    <property type="entry name" value="EF_Hand_1_Ca_BS"/>
</dbReference>
<evidence type="ECO:0000256" key="5">
    <source>
        <dbReference type="ARBA" id="ARBA00023136"/>
    </source>
</evidence>
<dbReference type="InterPro" id="IPR008969">
    <property type="entry name" value="CarboxyPept-like_regulatory"/>
</dbReference>
<dbReference type="PROSITE" id="PS52016">
    <property type="entry name" value="TONB_DEPENDENT_REC_3"/>
    <property type="match status" value="1"/>
</dbReference>
<evidence type="ECO:0000256" key="1">
    <source>
        <dbReference type="ARBA" id="ARBA00004571"/>
    </source>
</evidence>
<evidence type="ECO:0000256" key="4">
    <source>
        <dbReference type="ARBA" id="ARBA00022692"/>
    </source>
</evidence>
<dbReference type="Gene3D" id="2.60.40.1120">
    <property type="entry name" value="Carboxypeptidase-like, regulatory domain"/>
    <property type="match status" value="1"/>
</dbReference>
<name>A0ABX7T0B7_9FLAO</name>